<keyword evidence="3 6" id="KW-1133">Transmembrane helix</keyword>
<dbReference type="PhylomeDB" id="A0A0G4HGU5"/>
<dbReference type="InterPro" id="IPR007271">
    <property type="entry name" value="Nuc_sug_transpt"/>
</dbReference>
<feature type="transmembrane region" description="Helical" evidence="6">
    <location>
        <begin position="179"/>
        <end position="201"/>
    </location>
</feature>
<dbReference type="Pfam" id="PF04142">
    <property type="entry name" value="Nuc_sug_transp"/>
    <property type="match status" value="1"/>
</dbReference>
<gene>
    <name evidence="7" type="ORF">Cvel_1036</name>
</gene>
<feature type="transmembrane region" description="Helical" evidence="6">
    <location>
        <begin position="289"/>
        <end position="309"/>
    </location>
</feature>
<dbReference type="NCBIfam" id="TIGR00803">
    <property type="entry name" value="nst"/>
    <property type="match status" value="1"/>
</dbReference>
<sequence length="438" mass="48555">MGGGGDGTPNNHGPLLKYGTLALHVVWGAGYTIITKLSTNGVKKEDVYLKSTVTFWCEIVKLVVCTIVFLAIEKKEQGKLDWQRIKGEVFNRNLLYMLVPASLYVVQNTLQLEANHRLPPAIYQIASQTKILFAALFTVLLLRRSLNSVKWFALFILCSGATLVSFDKASSFEKNEETQFLWGIVCVLSLSCISGFTGIFLEGILKNSRVQPSFWMLSVQLALMSILPCTFNVWLKDGRRLEEVGWNIWHGWNFWTPMVAVALGLNGIVSGLCMKYADNILKGFAHSMGIIFTLILSFLIFTFAAAPAFKIDLSSWKFWVGTFLVMAATYFYSLKNWPCIKAEEPTPSPVQLRTEPSGGDGKRASHSMPAGVDSFHDEVDPVTGKTIWTSIGIEEDGPGDKQTEAHSKKSSKVGTLEEGLLSDADRKASRDGGPYQRI</sequence>
<comment type="subcellular location">
    <subcellularLocation>
        <location evidence="1">Membrane</location>
        <topology evidence="1">Multi-pass membrane protein</topology>
    </subcellularLocation>
</comment>
<keyword evidence="4 6" id="KW-0472">Membrane</keyword>
<feature type="transmembrane region" description="Helical" evidence="6">
    <location>
        <begin position="122"/>
        <end position="142"/>
    </location>
</feature>
<feature type="transmembrane region" description="Helical" evidence="6">
    <location>
        <begin position="254"/>
        <end position="277"/>
    </location>
</feature>
<feature type="compositionally biased region" description="Basic and acidic residues" evidence="5">
    <location>
        <begin position="398"/>
        <end position="407"/>
    </location>
</feature>
<evidence type="ECO:0000256" key="3">
    <source>
        <dbReference type="ARBA" id="ARBA00022989"/>
    </source>
</evidence>
<evidence type="ECO:0000313" key="7">
    <source>
        <dbReference type="EMBL" id="CEM43213.1"/>
    </source>
</evidence>
<dbReference type="GO" id="GO:0015165">
    <property type="term" value="F:pyrimidine nucleotide-sugar transmembrane transporter activity"/>
    <property type="evidence" value="ECO:0007669"/>
    <property type="project" value="InterPro"/>
</dbReference>
<dbReference type="InterPro" id="IPR037185">
    <property type="entry name" value="EmrE-like"/>
</dbReference>
<protein>
    <recommendedName>
        <fullName evidence="8">EamA domain-containing protein</fullName>
    </recommendedName>
</protein>
<feature type="transmembrane region" description="Helical" evidence="6">
    <location>
        <begin position="149"/>
        <end position="167"/>
    </location>
</feature>
<name>A0A0G4HGU5_9ALVE</name>
<keyword evidence="2 6" id="KW-0812">Transmembrane</keyword>
<feature type="transmembrane region" description="Helical" evidence="6">
    <location>
        <begin position="93"/>
        <end position="110"/>
    </location>
</feature>
<feature type="transmembrane region" description="Helical" evidence="6">
    <location>
        <begin position="315"/>
        <end position="332"/>
    </location>
</feature>
<proteinExistence type="predicted"/>
<dbReference type="GO" id="GO:0000139">
    <property type="term" value="C:Golgi membrane"/>
    <property type="evidence" value="ECO:0007669"/>
    <property type="project" value="InterPro"/>
</dbReference>
<evidence type="ECO:0000256" key="5">
    <source>
        <dbReference type="SAM" id="MobiDB-lite"/>
    </source>
</evidence>
<evidence type="ECO:0008006" key="8">
    <source>
        <dbReference type="Google" id="ProtNLM"/>
    </source>
</evidence>
<evidence type="ECO:0000256" key="4">
    <source>
        <dbReference type="ARBA" id="ARBA00023136"/>
    </source>
</evidence>
<evidence type="ECO:0000256" key="1">
    <source>
        <dbReference type="ARBA" id="ARBA00004141"/>
    </source>
</evidence>
<feature type="transmembrane region" description="Helical" evidence="6">
    <location>
        <begin position="213"/>
        <end position="234"/>
    </location>
</feature>
<reference evidence="7" key="1">
    <citation type="submission" date="2014-11" db="EMBL/GenBank/DDBJ databases">
        <authorList>
            <person name="Otto D Thomas"/>
            <person name="Naeem Raeece"/>
        </authorList>
    </citation>
    <scope>NUCLEOTIDE SEQUENCE</scope>
</reference>
<accession>A0A0G4HGU5</accession>
<dbReference type="PANTHER" id="PTHR10231">
    <property type="entry name" value="NUCLEOTIDE-SUGAR TRANSMEMBRANE TRANSPORTER"/>
    <property type="match status" value="1"/>
</dbReference>
<feature type="transmembrane region" description="Helical" evidence="6">
    <location>
        <begin position="53"/>
        <end position="72"/>
    </location>
</feature>
<feature type="region of interest" description="Disordered" evidence="5">
    <location>
        <begin position="345"/>
        <end position="371"/>
    </location>
</feature>
<evidence type="ECO:0000256" key="6">
    <source>
        <dbReference type="SAM" id="Phobius"/>
    </source>
</evidence>
<dbReference type="SUPFAM" id="SSF103481">
    <property type="entry name" value="Multidrug resistance efflux transporter EmrE"/>
    <property type="match status" value="1"/>
</dbReference>
<feature type="region of interest" description="Disordered" evidence="5">
    <location>
        <begin position="391"/>
        <end position="438"/>
    </location>
</feature>
<dbReference type="EMBL" id="CDMZ01002630">
    <property type="protein sequence ID" value="CEM43213.1"/>
    <property type="molecule type" value="Genomic_DNA"/>
</dbReference>
<organism evidence="7">
    <name type="scientific">Chromera velia CCMP2878</name>
    <dbReference type="NCBI Taxonomy" id="1169474"/>
    <lineage>
        <taxon>Eukaryota</taxon>
        <taxon>Sar</taxon>
        <taxon>Alveolata</taxon>
        <taxon>Colpodellida</taxon>
        <taxon>Chromeraceae</taxon>
        <taxon>Chromera</taxon>
    </lineage>
</organism>
<evidence type="ECO:0000256" key="2">
    <source>
        <dbReference type="ARBA" id="ARBA00022692"/>
    </source>
</evidence>
<dbReference type="VEuPathDB" id="CryptoDB:Cvel_1036"/>
<dbReference type="AlphaFoldDB" id="A0A0G4HGU5"/>